<keyword evidence="1 4" id="KW-0378">Hydrolase</keyword>
<protein>
    <submittedName>
        <fullName evidence="4">Alpha/beta hydrolase</fullName>
    </submittedName>
</protein>
<dbReference type="RefSeq" id="WP_319833580.1">
    <property type="nucleotide sequence ID" value="NZ_CP138858.1"/>
</dbReference>
<proteinExistence type="predicted"/>
<feature type="chain" id="PRO_5045269729" evidence="2">
    <location>
        <begin position="34"/>
        <end position="305"/>
    </location>
</feature>
<evidence type="ECO:0000313" key="5">
    <source>
        <dbReference type="Proteomes" id="UP001324993"/>
    </source>
</evidence>
<dbReference type="InterPro" id="IPR050300">
    <property type="entry name" value="GDXG_lipolytic_enzyme"/>
</dbReference>
<evidence type="ECO:0000313" key="4">
    <source>
        <dbReference type="EMBL" id="WPJ96723.1"/>
    </source>
</evidence>
<evidence type="ECO:0000259" key="3">
    <source>
        <dbReference type="Pfam" id="PF20434"/>
    </source>
</evidence>
<accession>A0ABZ0RMS0</accession>
<keyword evidence="2" id="KW-0732">Signal</keyword>
<dbReference type="GO" id="GO:0016787">
    <property type="term" value="F:hydrolase activity"/>
    <property type="evidence" value="ECO:0007669"/>
    <property type="project" value="UniProtKB-KW"/>
</dbReference>
<dbReference type="PANTHER" id="PTHR48081:SF33">
    <property type="entry name" value="KYNURENINE FORMAMIDASE"/>
    <property type="match status" value="1"/>
</dbReference>
<dbReference type="InterPro" id="IPR029058">
    <property type="entry name" value="AB_hydrolase_fold"/>
</dbReference>
<dbReference type="EMBL" id="CP138858">
    <property type="protein sequence ID" value="WPJ96723.1"/>
    <property type="molecule type" value="Genomic_DNA"/>
</dbReference>
<dbReference type="PANTHER" id="PTHR48081">
    <property type="entry name" value="AB HYDROLASE SUPERFAMILY PROTEIN C4A8.06C"/>
    <property type="match status" value="1"/>
</dbReference>
<evidence type="ECO:0000256" key="1">
    <source>
        <dbReference type="ARBA" id="ARBA00022801"/>
    </source>
</evidence>
<dbReference type="SUPFAM" id="SSF53474">
    <property type="entry name" value="alpha/beta-Hydrolases"/>
    <property type="match status" value="1"/>
</dbReference>
<gene>
    <name evidence="4" type="ORF">SH580_03265</name>
</gene>
<name>A0ABZ0RMS0_9BACT</name>
<organism evidence="4 5">
    <name type="scientific">Coraliomargarita algicola</name>
    <dbReference type="NCBI Taxonomy" id="3092156"/>
    <lineage>
        <taxon>Bacteria</taxon>
        <taxon>Pseudomonadati</taxon>
        <taxon>Verrucomicrobiota</taxon>
        <taxon>Opitutia</taxon>
        <taxon>Puniceicoccales</taxon>
        <taxon>Coraliomargaritaceae</taxon>
        <taxon>Coraliomargarita</taxon>
    </lineage>
</organism>
<dbReference type="Proteomes" id="UP001324993">
    <property type="component" value="Chromosome"/>
</dbReference>
<feature type="signal peptide" evidence="2">
    <location>
        <begin position="1"/>
        <end position="33"/>
    </location>
</feature>
<sequence length="305" mass="33682">MTHTIQTKLNNKLLCLLCYSFYCLLLSSLNAAAENSMTTENIEHTDTLKIVRNIQYSEAAGEKGYGDLFLPQDVESPRTVLLIHGGAWKHMTRQRVQQVAAFIAEQGYAVFNVSYRLLPQAPYPACEVDCIDAAKFLLEGEHPAIQALDRSQIVVGGLSAGGHLALVTGLKLPTEQIAGILDICGPTELHAPELEGLMRSSGLAKDEPNKMEIFKAASPTLLAAEKESLPPLLVLHCQQDGIVNIKQAYRIMDVWNQAGANLQAFLYEGNPKGGHNIWRTGKSEPDLHYKLEHQIISFLNSFFQK</sequence>
<dbReference type="Pfam" id="PF20434">
    <property type="entry name" value="BD-FAE"/>
    <property type="match status" value="1"/>
</dbReference>
<dbReference type="Gene3D" id="3.40.50.1820">
    <property type="entry name" value="alpha/beta hydrolase"/>
    <property type="match status" value="1"/>
</dbReference>
<dbReference type="InterPro" id="IPR049492">
    <property type="entry name" value="BD-FAE-like_dom"/>
</dbReference>
<evidence type="ECO:0000256" key="2">
    <source>
        <dbReference type="SAM" id="SignalP"/>
    </source>
</evidence>
<keyword evidence="5" id="KW-1185">Reference proteome</keyword>
<reference evidence="4 5" key="1">
    <citation type="submission" date="2023-11" db="EMBL/GenBank/DDBJ databases">
        <title>Coraliomargarita sp. nov., isolated from marine algae.</title>
        <authorList>
            <person name="Lee J.K."/>
            <person name="Baek J.H."/>
            <person name="Kim J.M."/>
            <person name="Choi D.G."/>
            <person name="Jeon C.O."/>
        </authorList>
    </citation>
    <scope>NUCLEOTIDE SEQUENCE [LARGE SCALE GENOMIC DNA]</scope>
    <source>
        <strain evidence="4 5">J2-16</strain>
    </source>
</reference>
<feature type="domain" description="BD-FAE-like" evidence="3">
    <location>
        <begin position="67"/>
        <end position="250"/>
    </location>
</feature>